<proteinExistence type="predicted"/>
<accession>A0ABW8SLR3</accession>
<keyword evidence="3" id="KW-1185">Reference proteome</keyword>
<feature type="domain" description="HTH merR-type" evidence="1">
    <location>
        <begin position="3"/>
        <end position="42"/>
    </location>
</feature>
<dbReference type="SUPFAM" id="SSF46955">
    <property type="entry name" value="Putative DNA-binding domain"/>
    <property type="match status" value="1"/>
</dbReference>
<dbReference type="Pfam" id="PF00376">
    <property type="entry name" value="MerR"/>
    <property type="match status" value="1"/>
</dbReference>
<sequence length="42" mass="5098">MDTYSIHQVSNLSQMSKDILRYYDKLGLICPKCSENRYRYYT</sequence>
<dbReference type="RefSeq" id="WP_406792397.1">
    <property type="nucleotide sequence ID" value="NZ_JBJHZX010000016.1"/>
</dbReference>
<name>A0ABW8SLR3_9CLOT</name>
<gene>
    <name evidence="2" type="ORF">ACJDU8_12085</name>
</gene>
<comment type="caution">
    <text evidence="2">The sequence shown here is derived from an EMBL/GenBank/DDBJ whole genome shotgun (WGS) entry which is preliminary data.</text>
</comment>
<evidence type="ECO:0000259" key="1">
    <source>
        <dbReference type="PROSITE" id="PS50937"/>
    </source>
</evidence>
<dbReference type="Gene3D" id="1.10.1660.10">
    <property type="match status" value="1"/>
</dbReference>
<evidence type="ECO:0000313" key="2">
    <source>
        <dbReference type="EMBL" id="MFL0196291.1"/>
    </source>
</evidence>
<dbReference type="Proteomes" id="UP001623660">
    <property type="component" value="Unassembled WGS sequence"/>
</dbReference>
<dbReference type="PROSITE" id="PS50937">
    <property type="entry name" value="HTH_MERR_2"/>
    <property type="match status" value="1"/>
</dbReference>
<dbReference type="InterPro" id="IPR000551">
    <property type="entry name" value="MerR-type_HTH_dom"/>
</dbReference>
<dbReference type="InterPro" id="IPR009061">
    <property type="entry name" value="DNA-bd_dom_put_sf"/>
</dbReference>
<reference evidence="2 3" key="1">
    <citation type="submission" date="2024-11" db="EMBL/GenBank/DDBJ databases">
        <authorList>
            <person name="Heng Y.C."/>
            <person name="Lim A.C.H."/>
            <person name="Lee J.K.Y."/>
            <person name="Kittelmann S."/>
        </authorList>
    </citation>
    <scope>NUCLEOTIDE SEQUENCE [LARGE SCALE GENOMIC DNA]</scope>
    <source>
        <strain evidence="2 3">WILCCON 0269</strain>
    </source>
</reference>
<protein>
    <submittedName>
        <fullName evidence="2">MerR family transcriptional regulator</fullName>
    </submittedName>
</protein>
<organism evidence="2 3">
    <name type="scientific">Candidatus Clostridium eludens</name>
    <dbReference type="NCBI Taxonomy" id="3381663"/>
    <lineage>
        <taxon>Bacteria</taxon>
        <taxon>Bacillati</taxon>
        <taxon>Bacillota</taxon>
        <taxon>Clostridia</taxon>
        <taxon>Eubacteriales</taxon>
        <taxon>Clostridiaceae</taxon>
        <taxon>Clostridium</taxon>
    </lineage>
</organism>
<dbReference type="EMBL" id="JBJHZX010000016">
    <property type="protein sequence ID" value="MFL0196291.1"/>
    <property type="molecule type" value="Genomic_DNA"/>
</dbReference>
<evidence type="ECO:0000313" key="3">
    <source>
        <dbReference type="Proteomes" id="UP001623660"/>
    </source>
</evidence>
<dbReference type="CDD" id="cd00592">
    <property type="entry name" value="HTH_MerR-like"/>
    <property type="match status" value="1"/>
</dbReference>